<dbReference type="EMBL" id="BPLR01002509">
    <property type="protein sequence ID" value="GIX74539.1"/>
    <property type="molecule type" value="Genomic_DNA"/>
</dbReference>
<reference evidence="1 2" key="1">
    <citation type="submission" date="2021-06" db="EMBL/GenBank/DDBJ databases">
        <title>Caerostris extrusa draft genome.</title>
        <authorList>
            <person name="Kono N."/>
            <person name="Arakawa K."/>
        </authorList>
    </citation>
    <scope>NUCLEOTIDE SEQUENCE [LARGE SCALE GENOMIC DNA]</scope>
</reference>
<evidence type="ECO:0000313" key="2">
    <source>
        <dbReference type="Proteomes" id="UP001054945"/>
    </source>
</evidence>
<organism evidence="1 2">
    <name type="scientific">Caerostris extrusa</name>
    <name type="common">Bark spider</name>
    <name type="synonym">Caerostris bankana</name>
    <dbReference type="NCBI Taxonomy" id="172846"/>
    <lineage>
        <taxon>Eukaryota</taxon>
        <taxon>Metazoa</taxon>
        <taxon>Ecdysozoa</taxon>
        <taxon>Arthropoda</taxon>
        <taxon>Chelicerata</taxon>
        <taxon>Arachnida</taxon>
        <taxon>Araneae</taxon>
        <taxon>Araneomorphae</taxon>
        <taxon>Entelegynae</taxon>
        <taxon>Araneoidea</taxon>
        <taxon>Araneidae</taxon>
        <taxon>Caerostris</taxon>
    </lineage>
</organism>
<keyword evidence="2" id="KW-1185">Reference proteome</keyword>
<accession>A0AAV4MRM6</accession>
<comment type="caution">
    <text evidence="1">The sequence shown here is derived from an EMBL/GenBank/DDBJ whole genome shotgun (WGS) entry which is preliminary data.</text>
</comment>
<evidence type="ECO:0000313" key="1">
    <source>
        <dbReference type="EMBL" id="GIX74539.1"/>
    </source>
</evidence>
<gene>
    <name evidence="1" type="ORF">CEXT_40161</name>
</gene>
<name>A0AAV4MRM6_CAEEX</name>
<proteinExistence type="predicted"/>
<sequence length="97" mass="10941">MVDCDFREGLGGPLFGISASLSSRIPSQIKLHPLQNTIVFTGLTKQTHLNPHAKLNAKISSFRALLGDKRRLKLKSAEAQNEMSQIRKIWDIRKRIC</sequence>
<dbReference type="Proteomes" id="UP001054945">
    <property type="component" value="Unassembled WGS sequence"/>
</dbReference>
<dbReference type="AlphaFoldDB" id="A0AAV4MRM6"/>
<protein>
    <submittedName>
        <fullName evidence="1">Uncharacterized protein</fullName>
    </submittedName>
</protein>